<dbReference type="PANTHER" id="PTHR24305">
    <property type="entry name" value="CYTOCHROME P450"/>
    <property type="match status" value="1"/>
</dbReference>
<dbReference type="GO" id="GO:0016705">
    <property type="term" value="F:oxidoreductase activity, acting on paired donors, with incorporation or reduction of molecular oxygen"/>
    <property type="evidence" value="ECO:0007669"/>
    <property type="project" value="InterPro"/>
</dbReference>
<evidence type="ECO:0000256" key="4">
    <source>
        <dbReference type="ARBA" id="ARBA00022723"/>
    </source>
</evidence>
<evidence type="ECO:0000256" key="8">
    <source>
        <dbReference type="PIRSR" id="PIRSR602401-1"/>
    </source>
</evidence>
<keyword evidence="11" id="KW-1185">Reference proteome</keyword>
<dbReference type="GO" id="GO:0004497">
    <property type="term" value="F:monooxygenase activity"/>
    <property type="evidence" value="ECO:0007669"/>
    <property type="project" value="UniProtKB-KW"/>
</dbReference>
<keyword evidence="9" id="KW-0472">Membrane</keyword>
<keyword evidence="4 8" id="KW-0479">Metal-binding</keyword>
<dbReference type="SUPFAM" id="SSF48264">
    <property type="entry name" value="Cytochrome P450"/>
    <property type="match status" value="1"/>
</dbReference>
<evidence type="ECO:0000256" key="9">
    <source>
        <dbReference type="SAM" id="Phobius"/>
    </source>
</evidence>
<keyword evidence="7" id="KW-0503">Monooxygenase</keyword>
<comment type="cofactor">
    <cofactor evidence="1 8">
        <name>heme</name>
        <dbReference type="ChEBI" id="CHEBI:30413"/>
    </cofactor>
</comment>
<dbReference type="InterPro" id="IPR002401">
    <property type="entry name" value="Cyt_P450_E_grp-I"/>
</dbReference>
<keyword evidence="3 8" id="KW-0349">Heme</keyword>
<proteinExistence type="inferred from homology"/>
<dbReference type="InterPro" id="IPR001128">
    <property type="entry name" value="Cyt_P450"/>
</dbReference>
<dbReference type="PANTHER" id="PTHR24305:SF187">
    <property type="entry name" value="P450, PUTATIVE (EUROFUNG)-RELATED"/>
    <property type="match status" value="1"/>
</dbReference>
<evidence type="ECO:0000313" key="11">
    <source>
        <dbReference type="Proteomes" id="UP001265746"/>
    </source>
</evidence>
<dbReference type="CDD" id="cd11061">
    <property type="entry name" value="CYP67-like"/>
    <property type="match status" value="1"/>
</dbReference>
<keyword evidence="9" id="KW-1133">Transmembrane helix</keyword>
<sequence length="553" mass="62631">MTNIPVTKEELAASFAVGAGLHQAFLRHGEWDNYSFKLIVSAAAVETLLSLFVHVYFSEPPADAIWHALYWTLAATAGIYTSMLLYRAFFHRLRSLPGPFAARLSTFYMTYLSARRGQVYQDVRALHRKYGDYVRVGPTEISIADPAAFAAIHSATSQCERGPWYNILNPTISLQMVRDRKEHARRRKAWDKAFSGKGSSIALKDYEGRVAGYTDELIGAIDTKGKGKPFNASKYFNYYSFDIMGDLAFGRSFNMMRDGIDHYFFTSTHLNMAIIGLFSRVVWLFPIYKAIPIMNHEYIRFQRFIRATAKKRMDNEPHVPDVFHWILKDYKQTPNPSWQETEDLVGDASLIVVAGSDTTAATLTCLFYNLTTHPEVYKTLQKEVDEFFASEATSDNFETSSLGKLQYLQACIDESLRLFPPVMSGLQRQTPPQGVQIGERFIPGNTIVMTPTYTMCRDPRAFPRGDEFIPERWTTQPELIKDAAVNVPFSVGRFSCVGKQLGLMEVRRVTSLIAHKYNVTMAPDQTKEAFLGGLRDNFTLATPALNLVFSPRN</sequence>
<protein>
    <submittedName>
        <fullName evidence="10">Uncharacterized protein</fullName>
    </submittedName>
</protein>
<feature type="binding site" description="axial binding residue" evidence="8">
    <location>
        <position position="496"/>
    </location>
    <ligand>
        <name>heme</name>
        <dbReference type="ChEBI" id="CHEBI:30413"/>
    </ligand>
    <ligandPart>
        <name>Fe</name>
        <dbReference type="ChEBI" id="CHEBI:18248"/>
    </ligandPart>
</feature>
<name>A0AAD9SL28_PHOAM</name>
<dbReference type="AlphaFoldDB" id="A0AAD9SL28"/>
<evidence type="ECO:0000256" key="6">
    <source>
        <dbReference type="ARBA" id="ARBA00023004"/>
    </source>
</evidence>
<dbReference type="EMBL" id="JAUJFL010000002">
    <property type="protein sequence ID" value="KAK2610549.1"/>
    <property type="molecule type" value="Genomic_DNA"/>
</dbReference>
<feature type="transmembrane region" description="Helical" evidence="9">
    <location>
        <begin position="69"/>
        <end position="89"/>
    </location>
</feature>
<evidence type="ECO:0000256" key="2">
    <source>
        <dbReference type="ARBA" id="ARBA00010617"/>
    </source>
</evidence>
<keyword evidence="6 8" id="KW-0408">Iron</keyword>
<evidence type="ECO:0000256" key="7">
    <source>
        <dbReference type="ARBA" id="ARBA00023033"/>
    </source>
</evidence>
<evidence type="ECO:0000256" key="3">
    <source>
        <dbReference type="ARBA" id="ARBA00022617"/>
    </source>
</evidence>
<dbReference type="Proteomes" id="UP001265746">
    <property type="component" value="Unassembled WGS sequence"/>
</dbReference>
<comment type="caution">
    <text evidence="10">The sequence shown here is derived from an EMBL/GenBank/DDBJ whole genome shotgun (WGS) entry which is preliminary data.</text>
</comment>
<evidence type="ECO:0000313" key="10">
    <source>
        <dbReference type="EMBL" id="KAK2610549.1"/>
    </source>
</evidence>
<dbReference type="PRINTS" id="PR00385">
    <property type="entry name" value="P450"/>
</dbReference>
<feature type="transmembrane region" description="Helical" evidence="9">
    <location>
        <begin position="36"/>
        <end position="57"/>
    </location>
</feature>
<dbReference type="InterPro" id="IPR036396">
    <property type="entry name" value="Cyt_P450_sf"/>
</dbReference>
<reference evidence="10" key="1">
    <citation type="submission" date="2023-06" db="EMBL/GenBank/DDBJ databases">
        <authorList>
            <person name="Noh H."/>
        </authorList>
    </citation>
    <scope>NUCLEOTIDE SEQUENCE</scope>
    <source>
        <strain evidence="10">DUCC20226</strain>
    </source>
</reference>
<keyword evidence="9" id="KW-0812">Transmembrane</keyword>
<evidence type="ECO:0000256" key="1">
    <source>
        <dbReference type="ARBA" id="ARBA00001971"/>
    </source>
</evidence>
<dbReference type="GO" id="GO:0005506">
    <property type="term" value="F:iron ion binding"/>
    <property type="evidence" value="ECO:0007669"/>
    <property type="project" value="InterPro"/>
</dbReference>
<dbReference type="Pfam" id="PF00067">
    <property type="entry name" value="p450"/>
    <property type="match status" value="1"/>
</dbReference>
<comment type="similarity">
    <text evidence="2">Belongs to the cytochrome P450 family.</text>
</comment>
<dbReference type="GO" id="GO:0020037">
    <property type="term" value="F:heme binding"/>
    <property type="evidence" value="ECO:0007669"/>
    <property type="project" value="InterPro"/>
</dbReference>
<evidence type="ECO:0000256" key="5">
    <source>
        <dbReference type="ARBA" id="ARBA00023002"/>
    </source>
</evidence>
<feature type="transmembrane region" description="Helical" evidence="9">
    <location>
        <begin position="263"/>
        <end position="285"/>
    </location>
</feature>
<dbReference type="PRINTS" id="PR00463">
    <property type="entry name" value="EP450I"/>
</dbReference>
<keyword evidence="5" id="KW-0560">Oxidoreductase</keyword>
<dbReference type="Gene3D" id="1.10.630.10">
    <property type="entry name" value="Cytochrome P450"/>
    <property type="match status" value="1"/>
</dbReference>
<gene>
    <name evidence="10" type="ORF">N8I77_003969</name>
</gene>
<dbReference type="InterPro" id="IPR050121">
    <property type="entry name" value="Cytochrome_P450_monoxygenase"/>
</dbReference>
<organism evidence="10 11">
    <name type="scientific">Phomopsis amygdali</name>
    <name type="common">Fusicoccum amygdali</name>
    <dbReference type="NCBI Taxonomy" id="1214568"/>
    <lineage>
        <taxon>Eukaryota</taxon>
        <taxon>Fungi</taxon>
        <taxon>Dikarya</taxon>
        <taxon>Ascomycota</taxon>
        <taxon>Pezizomycotina</taxon>
        <taxon>Sordariomycetes</taxon>
        <taxon>Sordariomycetidae</taxon>
        <taxon>Diaporthales</taxon>
        <taxon>Diaporthaceae</taxon>
        <taxon>Diaporthe</taxon>
    </lineage>
</organism>
<accession>A0AAD9SL28</accession>